<dbReference type="InterPro" id="IPR000592">
    <property type="entry name" value="Ribosomal_eS27"/>
</dbReference>
<proteinExistence type="predicted"/>
<evidence type="ECO:0000313" key="5">
    <source>
        <dbReference type="Proteomes" id="UP000290289"/>
    </source>
</evidence>
<gene>
    <name evidence="4" type="ORF">DVH24_006478</name>
</gene>
<protein>
    <submittedName>
        <fullName evidence="4">Uncharacterized protein</fullName>
    </submittedName>
</protein>
<dbReference type="GO" id="GO:0005840">
    <property type="term" value="C:ribosome"/>
    <property type="evidence" value="ECO:0007669"/>
    <property type="project" value="UniProtKB-KW"/>
</dbReference>
<dbReference type="AlphaFoldDB" id="A0A498KCT0"/>
<organism evidence="4 5">
    <name type="scientific">Malus domestica</name>
    <name type="common">Apple</name>
    <name type="synonym">Pyrus malus</name>
    <dbReference type="NCBI Taxonomy" id="3750"/>
    <lineage>
        <taxon>Eukaryota</taxon>
        <taxon>Viridiplantae</taxon>
        <taxon>Streptophyta</taxon>
        <taxon>Embryophyta</taxon>
        <taxon>Tracheophyta</taxon>
        <taxon>Spermatophyta</taxon>
        <taxon>Magnoliopsida</taxon>
        <taxon>eudicotyledons</taxon>
        <taxon>Gunneridae</taxon>
        <taxon>Pentapetalae</taxon>
        <taxon>rosids</taxon>
        <taxon>fabids</taxon>
        <taxon>Rosales</taxon>
        <taxon>Rosaceae</taxon>
        <taxon>Amygdaloideae</taxon>
        <taxon>Maleae</taxon>
        <taxon>Malus</taxon>
    </lineage>
</organism>
<keyword evidence="2" id="KW-0689">Ribosomal protein</keyword>
<dbReference type="GO" id="GO:0003735">
    <property type="term" value="F:structural constituent of ribosome"/>
    <property type="evidence" value="ECO:0007669"/>
    <property type="project" value="InterPro"/>
</dbReference>
<accession>A0A498KCT0</accession>
<evidence type="ECO:0000313" key="4">
    <source>
        <dbReference type="EMBL" id="RXI05221.1"/>
    </source>
</evidence>
<keyword evidence="3" id="KW-0687">Ribonucleoprotein</keyword>
<evidence type="ECO:0000256" key="1">
    <source>
        <dbReference type="ARBA" id="ARBA00022833"/>
    </source>
</evidence>
<dbReference type="PANTHER" id="PTHR11594">
    <property type="entry name" value="40S RIBOSOMAL PROTEIN S27"/>
    <property type="match status" value="1"/>
</dbReference>
<dbReference type="Gene3D" id="2.20.25.100">
    <property type="entry name" value="Zn-binding ribosomal proteins"/>
    <property type="match status" value="1"/>
</dbReference>
<dbReference type="GO" id="GO:1990904">
    <property type="term" value="C:ribonucleoprotein complex"/>
    <property type="evidence" value="ECO:0007669"/>
    <property type="project" value="UniProtKB-KW"/>
</dbReference>
<reference evidence="4 5" key="1">
    <citation type="submission" date="2018-10" db="EMBL/GenBank/DDBJ databases">
        <title>A high-quality apple genome assembly.</title>
        <authorList>
            <person name="Hu J."/>
        </authorList>
    </citation>
    <scope>NUCLEOTIDE SEQUENCE [LARGE SCALE GENOMIC DNA]</scope>
    <source>
        <strain evidence="5">cv. HFTH1</strain>
        <tissue evidence="4">Young leaf</tissue>
    </source>
</reference>
<dbReference type="Proteomes" id="UP000290289">
    <property type="component" value="Chromosome 2"/>
</dbReference>
<comment type="caution">
    <text evidence="4">The sequence shown here is derived from an EMBL/GenBank/DDBJ whole genome shotgun (WGS) entry which is preliminary data.</text>
</comment>
<evidence type="ECO:0000256" key="2">
    <source>
        <dbReference type="ARBA" id="ARBA00022980"/>
    </source>
</evidence>
<keyword evidence="5" id="KW-1185">Reference proteome</keyword>
<dbReference type="STRING" id="3750.A0A498KCT0"/>
<dbReference type="InterPro" id="IPR023407">
    <property type="entry name" value="Ribosomal_eS27_Zn-bd_dom_sf"/>
</dbReference>
<dbReference type="GO" id="GO:0006412">
    <property type="term" value="P:translation"/>
    <property type="evidence" value="ECO:0007669"/>
    <property type="project" value="InterPro"/>
</dbReference>
<name>A0A498KCT0_MALDO</name>
<keyword evidence="1" id="KW-0862">Zinc</keyword>
<dbReference type="EMBL" id="RDQH01000328">
    <property type="protein sequence ID" value="RXI05221.1"/>
    <property type="molecule type" value="Genomic_DNA"/>
</dbReference>
<sequence>MHLKINHKVKDPKFHTGWITEPKMNKIKFPKLPQQKPALRYRLVCRRNGTKWDETELRGSKDALRWKQGDGNVIILCSTNVERVVLGGETEQKFTQNSSHGTMRSTCFKCTKRETEHLIPFRFISFHVPNGTLRLPCHGFLCSLTSHHCKLARSLESSIRGCHYFLRSSISIKMVLQKDIDLLHPPAELEKRKHKIKRLVQTPNSFFMSLANSCGVRELPDCAVPAYWWS</sequence>
<evidence type="ECO:0000256" key="3">
    <source>
        <dbReference type="ARBA" id="ARBA00023274"/>
    </source>
</evidence>